<dbReference type="InterPro" id="IPR011009">
    <property type="entry name" value="Kinase-like_dom_sf"/>
</dbReference>
<protein>
    <recommendedName>
        <fullName evidence="1">Protein kinase domain-containing protein</fullName>
    </recommendedName>
</protein>
<dbReference type="SUPFAM" id="SSF56112">
    <property type="entry name" value="Protein kinase-like (PK-like)"/>
    <property type="match status" value="1"/>
</dbReference>
<gene>
    <name evidence="2" type="ORF">UVI_02008670</name>
</gene>
<feature type="domain" description="Protein kinase" evidence="1">
    <location>
        <begin position="1"/>
        <end position="171"/>
    </location>
</feature>
<dbReference type="GO" id="GO:0005524">
    <property type="term" value="F:ATP binding"/>
    <property type="evidence" value="ECO:0007669"/>
    <property type="project" value="InterPro"/>
</dbReference>
<dbReference type="GO" id="GO:0004672">
    <property type="term" value="F:protein kinase activity"/>
    <property type="evidence" value="ECO:0007669"/>
    <property type="project" value="InterPro"/>
</dbReference>
<sequence>MAVDVGNPLIELRLGTRMAIQTDAVEEVTSSFREETAENYYIANLRNIARRSNEISAVFRARHSLFGDAVVKVVTKLTEPSSIPRIARNWVNEERVIRTVDHTPDYIPYCMDYLPYPDLAASTWIDSGSYFAGTLDHATRVFRQMASALDYLHGKKILHNDIKARKHPLQP</sequence>
<dbReference type="AlphaFoldDB" id="A0A1B5L9G8"/>
<dbReference type="EMBL" id="BBTG02000003">
    <property type="protein sequence ID" value="GAO19337.1"/>
    <property type="molecule type" value="Genomic_DNA"/>
</dbReference>
<dbReference type="InterPro" id="IPR000719">
    <property type="entry name" value="Prot_kinase_dom"/>
</dbReference>
<proteinExistence type="predicted"/>
<evidence type="ECO:0000313" key="2">
    <source>
        <dbReference type="EMBL" id="GAO19337.1"/>
    </source>
</evidence>
<evidence type="ECO:0000313" key="3">
    <source>
        <dbReference type="Proteomes" id="UP000054053"/>
    </source>
</evidence>
<comment type="caution">
    <text evidence="2">The sequence shown here is derived from an EMBL/GenBank/DDBJ whole genome shotgun (WGS) entry which is preliminary data.</text>
</comment>
<dbReference type="Gene3D" id="1.10.510.10">
    <property type="entry name" value="Transferase(Phosphotransferase) domain 1"/>
    <property type="match status" value="1"/>
</dbReference>
<evidence type="ECO:0000259" key="1">
    <source>
        <dbReference type="PROSITE" id="PS50011"/>
    </source>
</evidence>
<dbReference type="Proteomes" id="UP000054053">
    <property type="component" value="Unassembled WGS sequence"/>
</dbReference>
<name>A0A1B5L9G8_USTVR</name>
<accession>A0A1B5L9G8</accession>
<organism evidence="2 3">
    <name type="scientific">Ustilaginoidea virens</name>
    <name type="common">Rice false smut fungus</name>
    <name type="synonym">Villosiclava virens</name>
    <dbReference type="NCBI Taxonomy" id="1159556"/>
    <lineage>
        <taxon>Eukaryota</taxon>
        <taxon>Fungi</taxon>
        <taxon>Dikarya</taxon>
        <taxon>Ascomycota</taxon>
        <taxon>Pezizomycotina</taxon>
        <taxon>Sordariomycetes</taxon>
        <taxon>Hypocreomycetidae</taxon>
        <taxon>Hypocreales</taxon>
        <taxon>Clavicipitaceae</taxon>
        <taxon>Ustilaginoidea</taxon>
    </lineage>
</organism>
<reference evidence="3" key="1">
    <citation type="journal article" date="2016" name="Genome Announc.">
        <title>Genome sequence of Ustilaginoidea virens IPU010, a rice pathogenic fungus causing false smut.</title>
        <authorList>
            <person name="Kumagai T."/>
            <person name="Ishii T."/>
            <person name="Terai G."/>
            <person name="Umemura M."/>
            <person name="Machida M."/>
            <person name="Asai K."/>
        </authorList>
    </citation>
    <scope>NUCLEOTIDE SEQUENCE [LARGE SCALE GENOMIC DNA]</scope>
    <source>
        <strain evidence="3">IPU010</strain>
    </source>
</reference>
<dbReference type="PROSITE" id="PS50011">
    <property type="entry name" value="PROTEIN_KINASE_DOM"/>
    <property type="match status" value="1"/>
</dbReference>